<feature type="compositionally biased region" description="Polar residues" evidence="5">
    <location>
        <begin position="81"/>
        <end position="95"/>
    </location>
</feature>
<reference evidence="7 8" key="1">
    <citation type="journal article" date="2023" name="Elife">
        <title>Identification of key yeast species and microbe-microbe interactions impacting larval growth of Drosophila in the wild.</title>
        <authorList>
            <person name="Mure A."/>
            <person name="Sugiura Y."/>
            <person name="Maeda R."/>
            <person name="Honda K."/>
            <person name="Sakurai N."/>
            <person name="Takahashi Y."/>
            <person name="Watada M."/>
            <person name="Katoh T."/>
            <person name="Gotoh A."/>
            <person name="Gotoh Y."/>
            <person name="Taniguchi I."/>
            <person name="Nakamura K."/>
            <person name="Hayashi T."/>
            <person name="Katayama T."/>
            <person name="Uemura T."/>
            <person name="Hattori Y."/>
        </authorList>
    </citation>
    <scope>NUCLEOTIDE SEQUENCE [LARGE SCALE GENOMIC DNA]</scope>
    <source>
        <strain evidence="7 8">SB-73</strain>
    </source>
</reference>
<dbReference type="InterPro" id="IPR000571">
    <property type="entry name" value="Znf_CCCH"/>
</dbReference>
<comment type="caution">
    <text evidence="7">The sequence shown here is derived from an EMBL/GenBank/DDBJ whole genome shotgun (WGS) entry which is preliminary data.</text>
</comment>
<dbReference type="InterPro" id="IPR036855">
    <property type="entry name" value="Znf_CCCH_sf"/>
</dbReference>
<protein>
    <recommendedName>
        <fullName evidence="6">C3H1-type domain-containing protein</fullName>
    </recommendedName>
</protein>
<feature type="region of interest" description="Disordered" evidence="5">
    <location>
        <begin position="1"/>
        <end position="21"/>
    </location>
</feature>
<feature type="zinc finger region" description="C3H1-type" evidence="4">
    <location>
        <begin position="97"/>
        <end position="124"/>
    </location>
</feature>
<feature type="domain" description="C3H1-type" evidence="6">
    <location>
        <begin position="97"/>
        <end position="124"/>
    </location>
</feature>
<dbReference type="AlphaFoldDB" id="A0AAV5RM34"/>
<dbReference type="EMBL" id="BTGC01000008">
    <property type="protein sequence ID" value="GMM51559.1"/>
    <property type="molecule type" value="Genomic_DNA"/>
</dbReference>
<dbReference type="Pfam" id="PF10453">
    <property type="entry name" value="NUFIP1"/>
    <property type="match status" value="1"/>
</dbReference>
<dbReference type="Pfam" id="PF18044">
    <property type="entry name" value="zf-CCCH_4"/>
    <property type="match status" value="1"/>
</dbReference>
<gene>
    <name evidence="7" type="ORF">DASB73_025220</name>
</gene>
<evidence type="ECO:0000256" key="5">
    <source>
        <dbReference type="SAM" id="MobiDB-lite"/>
    </source>
</evidence>
<keyword evidence="8" id="KW-1185">Reference proteome</keyword>
<name>A0AAV5RM34_STABA</name>
<dbReference type="InterPro" id="IPR019496">
    <property type="entry name" value="NUFIP1_cons_dom"/>
</dbReference>
<dbReference type="Proteomes" id="UP001362899">
    <property type="component" value="Unassembled WGS sequence"/>
</dbReference>
<evidence type="ECO:0000256" key="1">
    <source>
        <dbReference type="ARBA" id="ARBA00022723"/>
    </source>
</evidence>
<keyword evidence="2 4" id="KW-0863">Zinc-finger</keyword>
<evidence type="ECO:0000256" key="4">
    <source>
        <dbReference type="PROSITE-ProRule" id="PRU00723"/>
    </source>
</evidence>
<feature type="region of interest" description="Disordered" evidence="5">
    <location>
        <begin position="34"/>
        <end position="99"/>
    </location>
</feature>
<organism evidence="7 8">
    <name type="scientific">Starmerella bacillaris</name>
    <name type="common">Yeast</name>
    <name type="synonym">Candida zemplinina</name>
    <dbReference type="NCBI Taxonomy" id="1247836"/>
    <lineage>
        <taxon>Eukaryota</taxon>
        <taxon>Fungi</taxon>
        <taxon>Dikarya</taxon>
        <taxon>Ascomycota</taxon>
        <taxon>Saccharomycotina</taxon>
        <taxon>Dipodascomycetes</taxon>
        <taxon>Dipodascales</taxon>
        <taxon>Trichomonascaceae</taxon>
        <taxon>Starmerella</taxon>
    </lineage>
</organism>
<evidence type="ECO:0000256" key="3">
    <source>
        <dbReference type="ARBA" id="ARBA00022833"/>
    </source>
</evidence>
<proteinExistence type="predicted"/>
<evidence type="ECO:0000259" key="6">
    <source>
        <dbReference type="PROSITE" id="PS50103"/>
    </source>
</evidence>
<evidence type="ECO:0000313" key="8">
    <source>
        <dbReference type="Proteomes" id="UP001362899"/>
    </source>
</evidence>
<evidence type="ECO:0000313" key="7">
    <source>
        <dbReference type="EMBL" id="GMM51559.1"/>
    </source>
</evidence>
<dbReference type="SUPFAM" id="SSF90229">
    <property type="entry name" value="CCCH zinc finger"/>
    <property type="match status" value="1"/>
</dbReference>
<keyword evidence="3 4" id="KW-0862">Zinc</keyword>
<keyword evidence="1 4" id="KW-0479">Metal-binding</keyword>
<accession>A0AAV5RM34</accession>
<dbReference type="PROSITE" id="PS50103">
    <property type="entry name" value="ZF_C3H1"/>
    <property type="match status" value="1"/>
</dbReference>
<dbReference type="SMART" id="SM00356">
    <property type="entry name" value="ZnF_C3H1"/>
    <property type="match status" value="1"/>
</dbReference>
<feature type="compositionally biased region" description="Low complexity" evidence="5">
    <location>
        <begin position="68"/>
        <end position="80"/>
    </location>
</feature>
<sequence length="181" mass="20454">MSEPLPKKQKKSDGNLDLVNKSVLLAASDVDKWIEERRKNWPTKSRIAEKAKEQQTYGTARPLTNGDSKSNSNSSNPTSSGVNRVDNSTSKSRNSNGRKKPVCKYFLNGKCVHGAKCRFSHDVDPKNTNGTEPAQPKLNIYKRYEPPVKSSLFVKLMHTDHDAEDETLLDFVEYLYSHKKI</sequence>
<evidence type="ECO:0000256" key="2">
    <source>
        <dbReference type="ARBA" id="ARBA00022771"/>
    </source>
</evidence>
<dbReference type="Gene3D" id="4.10.1000.10">
    <property type="entry name" value="Zinc finger, CCCH-type"/>
    <property type="match status" value="1"/>
</dbReference>
<dbReference type="InterPro" id="IPR041367">
    <property type="entry name" value="Znf-CCCH_4"/>
</dbReference>
<dbReference type="GO" id="GO:0008270">
    <property type="term" value="F:zinc ion binding"/>
    <property type="evidence" value="ECO:0007669"/>
    <property type="project" value="UniProtKB-KW"/>
</dbReference>